<sequence length="56" mass="6155">MQGLQKPQSYEEVNKKNAENVRASDFKNAGAEFPDAEEKSDGQKQDRKSAGVNAVN</sequence>
<evidence type="ECO:0000313" key="2">
    <source>
        <dbReference type="EMBL" id="KKT57460.1"/>
    </source>
</evidence>
<protein>
    <submittedName>
        <fullName evidence="2">Uncharacterized protein</fullName>
    </submittedName>
</protein>
<feature type="region of interest" description="Disordered" evidence="1">
    <location>
        <begin position="1"/>
        <end position="56"/>
    </location>
</feature>
<feature type="compositionally biased region" description="Basic and acidic residues" evidence="1">
    <location>
        <begin position="36"/>
        <end position="49"/>
    </location>
</feature>
<proteinExistence type="predicted"/>
<evidence type="ECO:0000313" key="3">
    <source>
        <dbReference type="Proteomes" id="UP000033977"/>
    </source>
</evidence>
<accession>A0A0G1IE07</accession>
<dbReference type="Proteomes" id="UP000033977">
    <property type="component" value="Unassembled WGS sequence"/>
</dbReference>
<dbReference type="AlphaFoldDB" id="A0A0G1IE07"/>
<evidence type="ECO:0000256" key="1">
    <source>
        <dbReference type="SAM" id="MobiDB-lite"/>
    </source>
</evidence>
<dbReference type="EMBL" id="LCIN01000004">
    <property type="protein sequence ID" value="KKT57460.1"/>
    <property type="molecule type" value="Genomic_DNA"/>
</dbReference>
<organism evidence="2 3">
    <name type="scientific">Candidatus Giovannonibacteria bacterium GW2011_GWB1_44_23</name>
    <dbReference type="NCBI Taxonomy" id="1618652"/>
    <lineage>
        <taxon>Bacteria</taxon>
        <taxon>Candidatus Giovannoniibacteriota</taxon>
    </lineage>
</organism>
<gene>
    <name evidence="2" type="ORF">UW49_C0004G0075</name>
</gene>
<feature type="compositionally biased region" description="Basic and acidic residues" evidence="1">
    <location>
        <begin position="12"/>
        <end position="25"/>
    </location>
</feature>
<comment type="caution">
    <text evidence="2">The sequence shown here is derived from an EMBL/GenBank/DDBJ whole genome shotgun (WGS) entry which is preliminary data.</text>
</comment>
<name>A0A0G1IE07_9BACT</name>
<reference evidence="2 3" key="1">
    <citation type="journal article" date="2015" name="Nature">
        <title>rRNA introns, odd ribosomes, and small enigmatic genomes across a large radiation of phyla.</title>
        <authorList>
            <person name="Brown C.T."/>
            <person name="Hug L.A."/>
            <person name="Thomas B.C."/>
            <person name="Sharon I."/>
            <person name="Castelle C.J."/>
            <person name="Singh A."/>
            <person name="Wilkins M.J."/>
            <person name="Williams K.H."/>
            <person name="Banfield J.F."/>
        </authorList>
    </citation>
    <scope>NUCLEOTIDE SEQUENCE [LARGE SCALE GENOMIC DNA]</scope>
</reference>